<protein>
    <submittedName>
        <fullName evidence="1">Uncharacterized protein</fullName>
    </submittedName>
</protein>
<evidence type="ECO:0000313" key="1">
    <source>
        <dbReference type="EMBL" id="KMO82593.1"/>
    </source>
</evidence>
<dbReference type="EMBL" id="JYNL01000009">
    <property type="protein sequence ID" value="KMO82593.1"/>
    <property type="molecule type" value="Genomic_DNA"/>
</dbReference>
<sequence length="204" mass="22110">MINELVDYAYRGAFAEVPAESPDVMPLLRRRAAVSRSWLLLPVLWKARLGTLSAGWRDELPRPEGPLAWDAAGAVNELRRMPIEPWEPGPVVGGEDPARVWFLEMSAAAAGVCGHAEGAFAYRLVNPRDRVARQPEFDMWRLSRLAGGAVAAAAYESAGGLFTLSDLAGLDSGDPDPMTLGPDVRALIYAPRPSYWGAAPSVER</sequence>
<dbReference type="PATRIC" id="fig|37916.4.peg.1100"/>
<reference evidence="1 2" key="1">
    <citation type="journal article" date="2015" name="Genome Biol. Evol.">
        <title>Characterization of Three Mycobacterium spp. with Potential Use in Bioremediation by Genome Sequencing and Comparative Genomics.</title>
        <authorList>
            <person name="Das S."/>
            <person name="Pettersson B.M."/>
            <person name="Behra P.R."/>
            <person name="Ramesh M."/>
            <person name="Dasgupta S."/>
            <person name="Bhattacharya A."/>
            <person name="Kirsebom L.A."/>
        </authorList>
    </citation>
    <scope>NUCLEOTIDE SEQUENCE [LARGE SCALE GENOMIC DNA]</scope>
    <source>
        <strain evidence="1 2">DSM 43826</strain>
    </source>
</reference>
<proteinExistence type="predicted"/>
<comment type="caution">
    <text evidence="1">The sequence shown here is derived from an EMBL/GenBank/DDBJ whole genome shotgun (WGS) entry which is preliminary data.</text>
</comment>
<gene>
    <name evidence="1" type="ORF">MCHLDSM_01216</name>
</gene>
<organism evidence="1 2">
    <name type="scientific">Mycolicibacterium chlorophenolicum</name>
    <dbReference type="NCBI Taxonomy" id="37916"/>
    <lineage>
        <taxon>Bacteria</taxon>
        <taxon>Bacillati</taxon>
        <taxon>Actinomycetota</taxon>
        <taxon>Actinomycetes</taxon>
        <taxon>Mycobacteriales</taxon>
        <taxon>Mycobacteriaceae</taxon>
        <taxon>Mycolicibacterium</taxon>
    </lineage>
</organism>
<dbReference type="RefSeq" id="WP_048469133.1">
    <property type="nucleotide sequence ID" value="NZ_JYNL01000009.1"/>
</dbReference>
<dbReference type="STRING" id="37916.MCHLDSM_01216"/>
<accession>A0A0J6WKS6</accession>
<dbReference type="AlphaFoldDB" id="A0A0J6WKS6"/>
<dbReference type="Proteomes" id="UP000036513">
    <property type="component" value="Unassembled WGS sequence"/>
</dbReference>
<evidence type="ECO:0000313" key="2">
    <source>
        <dbReference type="Proteomes" id="UP000036513"/>
    </source>
</evidence>
<keyword evidence="2" id="KW-1185">Reference proteome</keyword>
<name>A0A0J6WKS6_9MYCO</name>